<dbReference type="Proteomes" id="UP001238088">
    <property type="component" value="Unassembled WGS sequence"/>
</dbReference>
<gene>
    <name evidence="1" type="ORF">J2S17_000073</name>
</gene>
<proteinExistence type="predicted"/>
<accession>A0ABU0ABF0</accession>
<keyword evidence="2" id="KW-1185">Reference proteome</keyword>
<protein>
    <submittedName>
        <fullName evidence="1">Uncharacterized protein</fullName>
    </submittedName>
</protein>
<sequence>MTGSVIAIETKKDPKTYQAGDKIISLSLTELRKYLLKMEGLPIKQKAITIMELTYGLFPPSMLSVNIPASRFHISGIYLALPNLKKAQQPC</sequence>
<dbReference type="EMBL" id="JAUSUB010000001">
    <property type="protein sequence ID" value="MDQ0268204.1"/>
    <property type="molecule type" value="Genomic_DNA"/>
</dbReference>
<evidence type="ECO:0000313" key="2">
    <source>
        <dbReference type="Proteomes" id="UP001238088"/>
    </source>
</evidence>
<comment type="caution">
    <text evidence="1">The sequence shown here is derived from an EMBL/GenBank/DDBJ whole genome shotgun (WGS) entry which is preliminary data.</text>
</comment>
<evidence type="ECO:0000313" key="1">
    <source>
        <dbReference type="EMBL" id="MDQ0268204.1"/>
    </source>
</evidence>
<name>A0ABU0ABF0_9BACI</name>
<reference evidence="1 2" key="1">
    <citation type="submission" date="2023-07" db="EMBL/GenBank/DDBJ databases">
        <title>Genomic Encyclopedia of Type Strains, Phase IV (KMG-IV): sequencing the most valuable type-strain genomes for metagenomic binning, comparative biology and taxonomic classification.</title>
        <authorList>
            <person name="Goeker M."/>
        </authorList>
    </citation>
    <scope>NUCLEOTIDE SEQUENCE [LARGE SCALE GENOMIC DNA]</scope>
    <source>
        <strain evidence="1 2">DSM 23494</strain>
    </source>
</reference>
<organism evidence="1 2">
    <name type="scientific">Cytobacillus purgationiresistens</name>
    <dbReference type="NCBI Taxonomy" id="863449"/>
    <lineage>
        <taxon>Bacteria</taxon>
        <taxon>Bacillati</taxon>
        <taxon>Bacillota</taxon>
        <taxon>Bacilli</taxon>
        <taxon>Bacillales</taxon>
        <taxon>Bacillaceae</taxon>
        <taxon>Cytobacillus</taxon>
    </lineage>
</organism>